<proteinExistence type="predicted"/>
<keyword evidence="2" id="KW-1185">Reference proteome</keyword>
<evidence type="ECO:0000313" key="2">
    <source>
        <dbReference type="Proteomes" id="UP000648187"/>
    </source>
</evidence>
<dbReference type="AlphaFoldDB" id="A0A835LA69"/>
<comment type="caution">
    <text evidence="1">The sequence shown here is derived from an EMBL/GenBank/DDBJ whole genome shotgun (WGS) entry which is preliminary data.</text>
</comment>
<dbReference type="Proteomes" id="UP000648187">
    <property type="component" value="Unassembled WGS sequence"/>
</dbReference>
<accession>A0A835LA69</accession>
<reference evidence="1" key="1">
    <citation type="submission" date="2020-08" db="EMBL/GenBank/DDBJ databases">
        <title>Spodoptera exigua strain:BAW_Kor-Di-RS1 Genome sequencing and assembly.</title>
        <authorList>
            <person name="Kim J."/>
            <person name="Nam H.Y."/>
            <person name="Kwon M."/>
            <person name="Choi J.H."/>
            <person name="Cho S.R."/>
            <person name="Kim G.-H."/>
        </authorList>
    </citation>
    <scope>NUCLEOTIDE SEQUENCE</scope>
    <source>
        <strain evidence="1">BAW_Kor-Di-RS1</strain>
        <tissue evidence="1">Whole-body</tissue>
    </source>
</reference>
<dbReference type="EMBL" id="JACKWZ010000092">
    <property type="protein sequence ID" value="KAF9416317.1"/>
    <property type="molecule type" value="Genomic_DNA"/>
</dbReference>
<organism evidence="1 2">
    <name type="scientific">Spodoptera exigua</name>
    <name type="common">Beet armyworm</name>
    <name type="synonym">Noctua fulgens</name>
    <dbReference type="NCBI Taxonomy" id="7107"/>
    <lineage>
        <taxon>Eukaryota</taxon>
        <taxon>Metazoa</taxon>
        <taxon>Ecdysozoa</taxon>
        <taxon>Arthropoda</taxon>
        <taxon>Hexapoda</taxon>
        <taxon>Insecta</taxon>
        <taxon>Pterygota</taxon>
        <taxon>Neoptera</taxon>
        <taxon>Endopterygota</taxon>
        <taxon>Lepidoptera</taxon>
        <taxon>Glossata</taxon>
        <taxon>Ditrysia</taxon>
        <taxon>Noctuoidea</taxon>
        <taxon>Noctuidae</taxon>
        <taxon>Amphipyrinae</taxon>
        <taxon>Spodoptera</taxon>
    </lineage>
</organism>
<protein>
    <submittedName>
        <fullName evidence="1">Uncharacterized protein</fullName>
    </submittedName>
</protein>
<sequence>MFFVFHQLSPFVEDFPELCFSSEVGLQQNIPFCNAHKAKGKLNDVKNYDTIREYLVMHTVSVPNIITTYDVYNILLAVPAMGGLS</sequence>
<evidence type="ECO:0000313" key="1">
    <source>
        <dbReference type="EMBL" id="KAF9416317.1"/>
    </source>
</evidence>
<name>A0A835LA69_SPOEX</name>
<gene>
    <name evidence="1" type="ORF">HW555_006271</name>
</gene>